<dbReference type="Proteomes" id="UP000030403">
    <property type="component" value="Unassembled WGS sequence"/>
</dbReference>
<dbReference type="AlphaFoldDB" id="A0A0A5G1N6"/>
<keyword evidence="2" id="KW-1185">Reference proteome</keyword>
<proteinExistence type="predicted"/>
<evidence type="ECO:0008006" key="3">
    <source>
        <dbReference type="Google" id="ProtNLM"/>
    </source>
</evidence>
<dbReference type="OrthoDB" id="2692040at2"/>
<dbReference type="RefSeq" id="WP_027448610.1">
    <property type="nucleotide sequence ID" value="NZ_AVPF01000045.1"/>
</dbReference>
<dbReference type="eggNOG" id="ENOG5033DEJ">
    <property type="taxonomic scope" value="Bacteria"/>
</dbReference>
<sequence length="62" mass="7280">MRMLSWIVMLGVAFFMINRYKYRILNVLLAVGVIRKVVVSITMRLPYLREKILPEILGRTAI</sequence>
<evidence type="ECO:0000313" key="1">
    <source>
        <dbReference type="EMBL" id="KGX85023.1"/>
    </source>
</evidence>
<organism evidence="1 2">
    <name type="scientific">Pontibacillus marinus BH030004 = DSM 16465</name>
    <dbReference type="NCBI Taxonomy" id="1385511"/>
    <lineage>
        <taxon>Bacteria</taxon>
        <taxon>Bacillati</taxon>
        <taxon>Bacillota</taxon>
        <taxon>Bacilli</taxon>
        <taxon>Bacillales</taxon>
        <taxon>Bacillaceae</taxon>
        <taxon>Pontibacillus</taxon>
    </lineage>
</organism>
<gene>
    <name evidence="1" type="ORF">N783_15515</name>
</gene>
<reference evidence="1 2" key="1">
    <citation type="submission" date="2013-08" db="EMBL/GenBank/DDBJ databases">
        <authorList>
            <person name="Huang J."/>
            <person name="Wang G."/>
        </authorList>
    </citation>
    <scope>NUCLEOTIDE SEQUENCE [LARGE SCALE GENOMIC DNA]</scope>
    <source>
        <strain evidence="1 2">BH030004</strain>
    </source>
</reference>
<evidence type="ECO:0000313" key="2">
    <source>
        <dbReference type="Proteomes" id="UP000030403"/>
    </source>
</evidence>
<dbReference type="STRING" id="1385511.GCA_000425225_01747"/>
<protein>
    <recommendedName>
        <fullName evidence="3">Sodium:proton antiporter</fullName>
    </recommendedName>
</protein>
<comment type="caution">
    <text evidence="1">The sequence shown here is derived from an EMBL/GenBank/DDBJ whole genome shotgun (WGS) entry which is preliminary data.</text>
</comment>
<name>A0A0A5G1N6_9BACI</name>
<accession>A0A0A5G1N6</accession>
<dbReference type="EMBL" id="AVPF01000045">
    <property type="protein sequence ID" value="KGX85023.1"/>
    <property type="molecule type" value="Genomic_DNA"/>
</dbReference>